<dbReference type="PRINTS" id="PR00105">
    <property type="entry name" value="C5METTRFRASE"/>
</dbReference>
<dbReference type="PANTHER" id="PTHR10629:SF52">
    <property type="entry name" value="DNA (CYTOSINE-5)-METHYLTRANSFERASE 1"/>
    <property type="match status" value="1"/>
</dbReference>
<evidence type="ECO:0000256" key="4">
    <source>
        <dbReference type="ARBA" id="ARBA00022747"/>
    </source>
</evidence>
<evidence type="ECO:0000313" key="9">
    <source>
        <dbReference type="EMBL" id="UZF88967.1"/>
    </source>
</evidence>
<dbReference type="InterPro" id="IPR029063">
    <property type="entry name" value="SAM-dependent_MTases_sf"/>
</dbReference>
<evidence type="ECO:0000256" key="6">
    <source>
        <dbReference type="PROSITE-ProRule" id="PRU01016"/>
    </source>
</evidence>
<dbReference type="InterPro" id="IPR018117">
    <property type="entry name" value="C5_DNA_meth_AS"/>
</dbReference>
<proteinExistence type="inferred from homology"/>
<dbReference type="InterPro" id="IPR050390">
    <property type="entry name" value="C5-Methyltransferase"/>
</dbReference>
<dbReference type="NCBIfam" id="TIGR00675">
    <property type="entry name" value="dcm"/>
    <property type="match status" value="1"/>
</dbReference>
<keyword evidence="4" id="KW-0680">Restriction system</keyword>
<dbReference type="EC" id="2.1.1.37" evidence="8"/>
<evidence type="ECO:0000256" key="7">
    <source>
        <dbReference type="RuleBase" id="RU000416"/>
    </source>
</evidence>
<comment type="similarity">
    <text evidence="6 7">Belongs to the class I-like SAM-binding methyltransferase superfamily. C5-methyltransferase family.</text>
</comment>
<evidence type="ECO:0000256" key="3">
    <source>
        <dbReference type="ARBA" id="ARBA00022691"/>
    </source>
</evidence>
<accession>A0A9E7ZXB3</accession>
<dbReference type="REBASE" id="672481">
    <property type="entry name" value="M.Bsp436ORF9365P"/>
</dbReference>
<keyword evidence="1 6" id="KW-0489">Methyltransferase</keyword>
<dbReference type="GO" id="GO:0003886">
    <property type="term" value="F:DNA (cytosine-5-)-methyltransferase activity"/>
    <property type="evidence" value="ECO:0007669"/>
    <property type="project" value="UniProtKB-EC"/>
</dbReference>
<dbReference type="SUPFAM" id="SSF53335">
    <property type="entry name" value="S-adenosyl-L-methionine-dependent methyltransferases"/>
    <property type="match status" value="1"/>
</dbReference>
<evidence type="ECO:0000256" key="2">
    <source>
        <dbReference type="ARBA" id="ARBA00022679"/>
    </source>
</evidence>
<dbReference type="PROSITE" id="PS00094">
    <property type="entry name" value="C5_MTASE_1"/>
    <property type="match status" value="1"/>
</dbReference>
<dbReference type="GO" id="GO:0032259">
    <property type="term" value="P:methylation"/>
    <property type="evidence" value="ECO:0007669"/>
    <property type="project" value="UniProtKB-KW"/>
</dbReference>
<keyword evidence="3 6" id="KW-0949">S-adenosyl-L-methionine</keyword>
<dbReference type="GO" id="GO:0003677">
    <property type="term" value="F:DNA binding"/>
    <property type="evidence" value="ECO:0007669"/>
    <property type="project" value="TreeGrafter"/>
</dbReference>
<dbReference type="PANTHER" id="PTHR10629">
    <property type="entry name" value="CYTOSINE-SPECIFIC METHYLTRANSFERASE"/>
    <property type="match status" value="1"/>
</dbReference>
<reference evidence="9" key="1">
    <citation type="submission" date="2022-08" db="EMBL/GenBank/DDBJ databases">
        <title>Complete Genome Sequences of 2 Bosea sp. soil isolates.</title>
        <authorList>
            <person name="Alvarez Arevalo M."/>
            <person name="Sterndorff E.B."/>
            <person name="Faurdal D."/>
            <person name="Joergensen T.S."/>
            <person name="Weber T."/>
        </authorList>
    </citation>
    <scope>NUCLEOTIDE SEQUENCE</scope>
    <source>
        <strain evidence="9">NBC_00436</strain>
    </source>
</reference>
<protein>
    <recommendedName>
        <fullName evidence="8">Cytosine-specific methyltransferase</fullName>
        <ecNumber evidence="8">2.1.1.37</ecNumber>
    </recommendedName>
</protein>
<evidence type="ECO:0000256" key="5">
    <source>
        <dbReference type="ARBA" id="ARBA00047422"/>
    </source>
</evidence>
<dbReference type="GO" id="GO:0009307">
    <property type="term" value="P:DNA restriction-modification system"/>
    <property type="evidence" value="ECO:0007669"/>
    <property type="project" value="UniProtKB-KW"/>
</dbReference>
<feature type="active site" evidence="6">
    <location>
        <position position="80"/>
    </location>
</feature>
<dbReference type="Gene3D" id="3.40.50.150">
    <property type="entry name" value="Vaccinia Virus protein VP39"/>
    <property type="match status" value="1"/>
</dbReference>
<gene>
    <name evidence="9" type="ORF">NWE54_09365</name>
</gene>
<keyword evidence="2 6" id="KW-0808">Transferase</keyword>
<dbReference type="GO" id="GO:0044027">
    <property type="term" value="P:negative regulation of gene expression via chromosomal CpG island methylation"/>
    <property type="evidence" value="ECO:0007669"/>
    <property type="project" value="TreeGrafter"/>
</dbReference>
<dbReference type="InterPro" id="IPR001525">
    <property type="entry name" value="C5_MeTfrase"/>
</dbReference>
<dbReference type="PROSITE" id="PS51679">
    <property type="entry name" value="SAM_MT_C5"/>
    <property type="match status" value="1"/>
</dbReference>
<name>A0A9E7ZXB3_9HYPH</name>
<dbReference type="AlphaFoldDB" id="A0A9E7ZXB3"/>
<evidence type="ECO:0000256" key="1">
    <source>
        <dbReference type="ARBA" id="ARBA00022603"/>
    </source>
</evidence>
<dbReference type="Pfam" id="PF00145">
    <property type="entry name" value="DNA_methylase"/>
    <property type="match status" value="1"/>
</dbReference>
<organism evidence="9">
    <name type="scientific">Bosea sp. NBC_00436</name>
    <dbReference type="NCBI Taxonomy" id="2969620"/>
    <lineage>
        <taxon>Bacteria</taxon>
        <taxon>Pseudomonadati</taxon>
        <taxon>Pseudomonadota</taxon>
        <taxon>Alphaproteobacteria</taxon>
        <taxon>Hyphomicrobiales</taxon>
        <taxon>Boseaceae</taxon>
        <taxon>Bosea</taxon>
    </lineage>
</organism>
<sequence>MPNVVDLFCGSGGVSLGLRAAGWKILAACDNDPFAAATYKSNHPDTAFIEGDIEQDKTVRRIAAAVRRRKVDLLVICAPCQPFSSQNRHRGDDEREQLIVRALALAARLKPRLIFFENVPGLATPAYQSIVAEVRFRLAEMGYVLSEPLVRDAALFGVPQRRKRCIMVAAKCQKAIDAFLKLNVEVPEKTVLAAISDLPKLASGEAAPDDALHRARSHLPIALERLSHIPRDGGSRKSLPERLQLNCHKGKDKSFSDVYGRMAWKSVAPTLTTGCTDITRGRFAHPEQDRAITLREAARIQSFPDDYVFSGSSSDVARQIGNAVPPDMIKAFAPAFAAALAAGAK</sequence>
<dbReference type="Gene3D" id="3.90.120.10">
    <property type="entry name" value="DNA Methylase, subunit A, domain 2"/>
    <property type="match status" value="1"/>
</dbReference>
<comment type="catalytic activity">
    <reaction evidence="5 8">
        <text>a 2'-deoxycytidine in DNA + S-adenosyl-L-methionine = a 5-methyl-2'-deoxycytidine in DNA + S-adenosyl-L-homocysteine + H(+)</text>
        <dbReference type="Rhea" id="RHEA:13681"/>
        <dbReference type="Rhea" id="RHEA-COMP:11369"/>
        <dbReference type="Rhea" id="RHEA-COMP:11370"/>
        <dbReference type="ChEBI" id="CHEBI:15378"/>
        <dbReference type="ChEBI" id="CHEBI:57856"/>
        <dbReference type="ChEBI" id="CHEBI:59789"/>
        <dbReference type="ChEBI" id="CHEBI:85452"/>
        <dbReference type="ChEBI" id="CHEBI:85454"/>
        <dbReference type="EC" id="2.1.1.37"/>
    </reaction>
</comment>
<evidence type="ECO:0000256" key="8">
    <source>
        <dbReference type="RuleBase" id="RU000417"/>
    </source>
</evidence>
<dbReference type="EMBL" id="CP102774">
    <property type="protein sequence ID" value="UZF88967.1"/>
    <property type="molecule type" value="Genomic_DNA"/>
</dbReference>